<dbReference type="SUPFAM" id="SSF56487">
    <property type="entry name" value="SRCR-like"/>
    <property type="match status" value="1"/>
</dbReference>
<evidence type="ECO:0000256" key="1">
    <source>
        <dbReference type="ARBA" id="ARBA00022729"/>
    </source>
</evidence>
<evidence type="ECO:0000256" key="2">
    <source>
        <dbReference type="ARBA" id="ARBA00022737"/>
    </source>
</evidence>
<evidence type="ECO:0000256" key="3">
    <source>
        <dbReference type="ARBA" id="ARBA00023157"/>
    </source>
</evidence>
<dbReference type="InterPro" id="IPR001190">
    <property type="entry name" value="SRCR"/>
</dbReference>
<feature type="domain" description="SRCR" evidence="6">
    <location>
        <begin position="30"/>
        <end position="130"/>
    </location>
</feature>
<dbReference type="AlphaFoldDB" id="A0A671SWC6"/>
<dbReference type="PRINTS" id="PR00258">
    <property type="entry name" value="SPERACTRCPTR"/>
</dbReference>
<proteinExistence type="predicted"/>
<dbReference type="PANTHER" id="PTHR48071">
    <property type="entry name" value="SRCR DOMAIN-CONTAINING PROTEIN"/>
    <property type="match status" value="1"/>
</dbReference>
<dbReference type="GO" id="GO:0016020">
    <property type="term" value="C:membrane"/>
    <property type="evidence" value="ECO:0007669"/>
    <property type="project" value="InterPro"/>
</dbReference>
<evidence type="ECO:0000313" key="7">
    <source>
        <dbReference type="Ensembl" id="ENSSANP00000100566.1"/>
    </source>
</evidence>
<protein>
    <recommendedName>
        <fullName evidence="6">SRCR domain-containing protein</fullName>
    </recommendedName>
</protein>
<reference evidence="7" key="2">
    <citation type="submission" date="2025-09" db="UniProtKB">
        <authorList>
            <consortium name="Ensembl"/>
        </authorList>
    </citation>
    <scope>IDENTIFICATION</scope>
</reference>
<accession>A0A671SWC6</accession>
<dbReference type="Proteomes" id="UP000472260">
    <property type="component" value="Unassembled WGS sequence"/>
</dbReference>
<dbReference type="PROSITE" id="PS50287">
    <property type="entry name" value="SRCR_2"/>
    <property type="match status" value="1"/>
</dbReference>
<dbReference type="FunFam" id="3.10.250.10:FF:000006">
    <property type="entry name" value="neurotrypsin isoform X2"/>
    <property type="match status" value="1"/>
</dbReference>
<evidence type="ECO:0000313" key="8">
    <source>
        <dbReference type="Proteomes" id="UP000472260"/>
    </source>
</evidence>
<keyword evidence="8" id="KW-1185">Reference proteome</keyword>
<feature type="disulfide bond" evidence="5">
    <location>
        <begin position="99"/>
        <end position="109"/>
    </location>
</feature>
<dbReference type="Ensembl" id="ENSSANT00000106760.1">
    <property type="protein sequence ID" value="ENSSANP00000100566.1"/>
    <property type="gene ID" value="ENSSANG00000049442.1"/>
</dbReference>
<dbReference type="PANTHER" id="PTHR48071:SF18">
    <property type="entry name" value="DELETED IN MALIGNANT BRAIN TUMORS 1 PROTEIN-RELATED"/>
    <property type="match status" value="1"/>
</dbReference>
<keyword evidence="4" id="KW-0325">Glycoprotein</keyword>
<dbReference type="SMART" id="SM00202">
    <property type="entry name" value="SR"/>
    <property type="match status" value="1"/>
</dbReference>
<keyword evidence="3 5" id="KW-1015">Disulfide bond</keyword>
<evidence type="ECO:0000259" key="6">
    <source>
        <dbReference type="PROSITE" id="PS50287"/>
    </source>
</evidence>
<feature type="disulfide bond" evidence="5">
    <location>
        <begin position="55"/>
        <end position="119"/>
    </location>
</feature>
<sequence length="137" mass="15098">MPNKEPSFLRVQTGVINLPDLFIYCLLAKLRLQNGSSSCSGRVEVLHNGIWGTVCDDGWDLTDAAVVCREMGCGDAIEARKGAFFGNGSGPIWMNNVNCYGNEQTLKRCRSPGWDVQNCNHYKDAGVICQCDFQSTQ</sequence>
<dbReference type="InterPro" id="IPR036772">
    <property type="entry name" value="SRCR-like_dom_sf"/>
</dbReference>
<organism evidence="7 8">
    <name type="scientific">Sinocyclocheilus anshuiensis</name>
    <dbReference type="NCBI Taxonomy" id="1608454"/>
    <lineage>
        <taxon>Eukaryota</taxon>
        <taxon>Metazoa</taxon>
        <taxon>Chordata</taxon>
        <taxon>Craniata</taxon>
        <taxon>Vertebrata</taxon>
        <taxon>Euteleostomi</taxon>
        <taxon>Actinopterygii</taxon>
        <taxon>Neopterygii</taxon>
        <taxon>Teleostei</taxon>
        <taxon>Ostariophysi</taxon>
        <taxon>Cypriniformes</taxon>
        <taxon>Cyprinidae</taxon>
        <taxon>Cyprininae</taxon>
        <taxon>Sinocyclocheilus</taxon>
    </lineage>
</organism>
<keyword evidence="1" id="KW-0732">Signal</keyword>
<name>A0A671SWC6_9TELE</name>
<dbReference type="Gene3D" id="3.10.250.10">
    <property type="entry name" value="SRCR-like domain"/>
    <property type="match status" value="1"/>
</dbReference>
<evidence type="ECO:0000256" key="4">
    <source>
        <dbReference type="ARBA" id="ARBA00023180"/>
    </source>
</evidence>
<keyword evidence="2" id="KW-0677">Repeat</keyword>
<dbReference type="PROSITE" id="PS00420">
    <property type="entry name" value="SRCR_1"/>
    <property type="match status" value="1"/>
</dbReference>
<evidence type="ECO:0000256" key="5">
    <source>
        <dbReference type="PROSITE-ProRule" id="PRU00196"/>
    </source>
</evidence>
<feature type="disulfide bond" evidence="5">
    <location>
        <begin position="68"/>
        <end position="129"/>
    </location>
</feature>
<dbReference type="Pfam" id="PF00530">
    <property type="entry name" value="SRCR"/>
    <property type="match status" value="1"/>
</dbReference>
<reference evidence="7" key="1">
    <citation type="submission" date="2025-08" db="UniProtKB">
        <authorList>
            <consortium name="Ensembl"/>
        </authorList>
    </citation>
    <scope>IDENTIFICATION</scope>
</reference>